<dbReference type="EMBL" id="POUD01000155">
    <property type="protein sequence ID" value="PZG13473.1"/>
    <property type="molecule type" value="Genomic_DNA"/>
</dbReference>
<comment type="caution">
    <text evidence="1">The sequence shown here is derived from an EMBL/GenBank/DDBJ whole genome shotgun (WGS) entry which is preliminary data.</text>
</comment>
<sequence length="167" mass="18305">MVLALVPLAVLPTMAWGALGRLGAVAYPEGWTAVRDAIGRDPEPGDVLVLPFESYRQFPWNENRAVLDPAQRFFAVPGRRVVTNDAVRVGEILVKSEDPRAQAVERVLRSPSPDLPGAGFRYVIVNAGTPAEQRRFAAWLSAATLVVDTREVRLYRFGGPVRADSPQ</sequence>
<evidence type="ECO:0000313" key="1">
    <source>
        <dbReference type="EMBL" id="PZG13473.1"/>
    </source>
</evidence>
<organism evidence="1 2">
    <name type="scientific">Nonomuraea aridisoli</name>
    <dbReference type="NCBI Taxonomy" id="2070368"/>
    <lineage>
        <taxon>Bacteria</taxon>
        <taxon>Bacillati</taxon>
        <taxon>Actinomycetota</taxon>
        <taxon>Actinomycetes</taxon>
        <taxon>Streptosporangiales</taxon>
        <taxon>Streptosporangiaceae</taxon>
        <taxon>Nonomuraea</taxon>
    </lineage>
</organism>
<accession>A0A2W2DSB2</accession>
<reference evidence="1 2" key="1">
    <citation type="submission" date="2018-01" db="EMBL/GenBank/DDBJ databases">
        <title>Draft genome sequence of Nonomuraea sp. KC333.</title>
        <authorList>
            <person name="Sahin N."/>
            <person name="Saygin H."/>
            <person name="Ay H."/>
        </authorList>
    </citation>
    <scope>NUCLEOTIDE SEQUENCE [LARGE SCALE GENOMIC DNA]</scope>
    <source>
        <strain evidence="1 2">KC333</strain>
    </source>
</reference>
<dbReference type="Proteomes" id="UP000249304">
    <property type="component" value="Unassembled WGS sequence"/>
</dbReference>
<gene>
    <name evidence="1" type="ORF">C1J01_29910</name>
</gene>
<dbReference type="OrthoDB" id="3463898at2"/>
<evidence type="ECO:0000313" key="2">
    <source>
        <dbReference type="Proteomes" id="UP000249304"/>
    </source>
</evidence>
<proteinExistence type="predicted"/>
<keyword evidence="2" id="KW-1185">Reference proteome</keyword>
<name>A0A2W2DSB2_9ACTN</name>
<protein>
    <submittedName>
        <fullName evidence="1">Uncharacterized protein</fullName>
    </submittedName>
</protein>
<dbReference type="AlphaFoldDB" id="A0A2W2DSB2"/>